<organism evidence="3 4">
    <name type="scientific">Drosophila albomicans</name>
    <name type="common">Fruit fly</name>
    <dbReference type="NCBI Taxonomy" id="7291"/>
    <lineage>
        <taxon>Eukaryota</taxon>
        <taxon>Metazoa</taxon>
        <taxon>Ecdysozoa</taxon>
        <taxon>Arthropoda</taxon>
        <taxon>Hexapoda</taxon>
        <taxon>Insecta</taxon>
        <taxon>Pterygota</taxon>
        <taxon>Neoptera</taxon>
        <taxon>Endopterygota</taxon>
        <taxon>Diptera</taxon>
        <taxon>Brachycera</taxon>
        <taxon>Muscomorpha</taxon>
        <taxon>Ephydroidea</taxon>
        <taxon>Drosophilidae</taxon>
        <taxon>Drosophila</taxon>
    </lineage>
</organism>
<feature type="signal peptide" evidence="2">
    <location>
        <begin position="1"/>
        <end position="23"/>
    </location>
</feature>
<evidence type="ECO:0000256" key="2">
    <source>
        <dbReference type="SAM" id="SignalP"/>
    </source>
</evidence>
<dbReference type="RefSeq" id="XP_034100071.2">
    <property type="nucleotide sequence ID" value="XM_034244180.2"/>
</dbReference>
<protein>
    <submittedName>
        <fullName evidence="4">Mucin-5AC</fullName>
    </submittedName>
</protein>
<evidence type="ECO:0000256" key="1">
    <source>
        <dbReference type="SAM" id="MobiDB-lite"/>
    </source>
</evidence>
<feature type="compositionally biased region" description="Polar residues" evidence="1">
    <location>
        <begin position="241"/>
        <end position="253"/>
    </location>
</feature>
<feature type="region of interest" description="Disordered" evidence="1">
    <location>
        <begin position="369"/>
        <end position="512"/>
    </location>
</feature>
<feature type="compositionally biased region" description="Low complexity" evidence="1">
    <location>
        <begin position="369"/>
        <end position="449"/>
    </location>
</feature>
<dbReference type="Proteomes" id="UP000515160">
    <property type="component" value="Chromosome 2L"/>
</dbReference>
<dbReference type="AlphaFoldDB" id="A0A6P8W8W0"/>
<keyword evidence="3" id="KW-1185">Reference proteome</keyword>
<evidence type="ECO:0000313" key="4">
    <source>
        <dbReference type="RefSeq" id="XP_034100071.2"/>
    </source>
</evidence>
<proteinExistence type="predicted"/>
<feature type="chain" id="PRO_5038731256" evidence="2">
    <location>
        <begin position="24"/>
        <end position="545"/>
    </location>
</feature>
<name>A0A6P8W8W0_DROAB</name>
<feature type="compositionally biased region" description="Low complexity" evidence="1">
    <location>
        <begin position="468"/>
        <end position="512"/>
    </location>
</feature>
<feature type="region of interest" description="Disordered" evidence="1">
    <location>
        <begin position="234"/>
        <end position="253"/>
    </location>
</feature>
<evidence type="ECO:0000313" key="3">
    <source>
        <dbReference type="Proteomes" id="UP000515160"/>
    </source>
</evidence>
<dbReference type="OrthoDB" id="7872729at2759"/>
<dbReference type="GeneID" id="117565182"/>
<reference evidence="4" key="1">
    <citation type="submission" date="2025-08" db="UniProtKB">
        <authorList>
            <consortium name="RefSeq"/>
        </authorList>
    </citation>
    <scope>IDENTIFICATION</scope>
    <source>
        <strain evidence="4">15112-1751.03</strain>
        <tissue evidence="4">Whole Adult</tissue>
    </source>
</reference>
<keyword evidence="2" id="KW-0732">Signal</keyword>
<sequence length="545" mass="58097">MTRMPMIAVIALLLLQVTTSTLGKPTAASPAAAVEEETTSFGELDVSTVTMKIDLDLILSTEDNQNPFTHLPENEFASTEEPLLKSVLLQLEAKNATANLIESTTTTTTTNSPEAATTIAIESAKNELHSLYTEHDLEMRENKAEAAIETTTFLPQFEVTATPENNLAFYAKTNSYESNLEDTTTYLPMDNYKYTSGPLPADAEKYGTEVAPAEENTWIPNFDGILHSTQADDGLAETTPAPENTNNQTESSISNNVPIVATTPQPVDIGDLLRMMSSDVITDKIMQESTTEEPKLEATTNKLAEQTAETTIAPPKQQSSTLEAIVMTTFRAPVDTTTVESSTAKIIEEFPVTTIEPPKETTTLGAAVTSTASPAPQTTSSPVTTSAPETTNIPETTISPVTTSIPEIISSTTSTPETTSSTAETTSTPDTTSSITSTPKTTSSLSLTEDIVETTIEPPKQQSVLAAVSTTTPESVPESSTTEATTTSSSTTTTTTTTTTEPPTTTTTEPIPVVVTREPRVERIFNSDGVEVLYGYSSVVRTNGV</sequence>
<accession>A0A6P8W8W0</accession>
<gene>
    <name evidence="4" type="primary">LOC117565182</name>
</gene>